<organism evidence="13 14">
    <name type="scientific">Clostridium grantii DSM 8605</name>
    <dbReference type="NCBI Taxonomy" id="1121316"/>
    <lineage>
        <taxon>Bacteria</taxon>
        <taxon>Bacillati</taxon>
        <taxon>Bacillota</taxon>
        <taxon>Clostridia</taxon>
        <taxon>Eubacteriales</taxon>
        <taxon>Clostridiaceae</taxon>
        <taxon>Clostridium</taxon>
    </lineage>
</organism>
<evidence type="ECO:0000259" key="12">
    <source>
        <dbReference type="Pfam" id="PF00884"/>
    </source>
</evidence>
<dbReference type="PANTHER" id="PTHR47371">
    <property type="entry name" value="LIPOTEICHOIC ACID SYNTHASE"/>
    <property type="match status" value="1"/>
</dbReference>
<evidence type="ECO:0000256" key="1">
    <source>
        <dbReference type="ARBA" id="ARBA00004651"/>
    </source>
</evidence>
<dbReference type="SUPFAM" id="SSF53649">
    <property type="entry name" value="Alkaline phosphatase-like"/>
    <property type="match status" value="1"/>
</dbReference>
<dbReference type="GO" id="GO:0005886">
    <property type="term" value="C:plasma membrane"/>
    <property type="evidence" value="ECO:0007669"/>
    <property type="project" value="UniProtKB-SubCell"/>
</dbReference>
<dbReference type="Gene3D" id="3.30.1120.170">
    <property type="match status" value="1"/>
</dbReference>
<dbReference type="EMBL" id="FQXM01000002">
    <property type="protein sequence ID" value="SHH13477.1"/>
    <property type="molecule type" value="Genomic_DNA"/>
</dbReference>
<dbReference type="PIRSF" id="PIRSF005091">
    <property type="entry name" value="Mmb_sulf_HI1246"/>
    <property type="match status" value="1"/>
</dbReference>
<dbReference type="AlphaFoldDB" id="A0A1M5QHA1"/>
<dbReference type="GO" id="GO:0016740">
    <property type="term" value="F:transferase activity"/>
    <property type="evidence" value="ECO:0007669"/>
    <property type="project" value="UniProtKB-KW"/>
</dbReference>
<feature type="domain" description="Sulfatase N-terminal" evidence="12">
    <location>
        <begin position="255"/>
        <end position="542"/>
    </location>
</feature>
<dbReference type="InterPro" id="IPR017850">
    <property type="entry name" value="Alkaline_phosphatase_core_sf"/>
</dbReference>
<comment type="subcellular location">
    <subcellularLocation>
        <location evidence="1">Cell membrane</location>
        <topology evidence="1">Multi-pass membrane protein</topology>
    </subcellularLocation>
</comment>
<evidence type="ECO:0000256" key="3">
    <source>
        <dbReference type="ARBA" id="ARBA00009983"/>
    </source>
</evidence>
<dbReference type="Pfam" id="PF00884">
    <property type="entry name" value="Sulfatase"/>
    <property type="match status" value="1"/>
</dbReference>
<keyword evidence="9" id="KW-0479">Metal-binding</keyword>
<evidence type="ECO:0000256" key="9">
    <source>
        <dbReference type="PIRSR" id="PIRSR005091-2"/>
    </source>
</evidence>
<keyword evidence="13" id="KW-0808">Transferase</keyword>
<dbReference type="GO" id="GO:0046872">
    <property type="term" value="F:metal ion binding"/>
    <property type="evidence" value="ECO:0007669"/>
    <property type="project" value="UniProtKB-KW"/>
</dbReference>
<accession>A0A1M5QHA1</accession>
<proteinExistence type="inferred from homology"/>
<dbReference type="PANTHER" id="PTHR47371:SF3">
    <property type="entry name" value="PHOSPHOGLYCEROL TRANSFERASE I"/>
    <property type="match status" value="1"/>
</dbReference>
<feature type="binding site" evidence="10">
    <location>
        <position position="263"/>
    </location>
    <ligand>
        <name>Mn(2+)</name>
        <dbReference type="ChEBI" id="CHEBI:29035"/>
    </ligand>
</feature>
<keyword evidence="5 11" id="KW-0812">Transmembrane</keyword>
<protein>
    <submittedName>
        <fullName evidence="13">Phosphoglycerol transferase MdoB</fullName>
    </submittedName>
</protein>
<dbReference type="InterPro" id="IPR000917">
    <property type="entry name" value="Sulfatase_N"/>
</dbReference>
<feature type="binding site" evidence="9">
    <location>
        <position position="420"/>
    </location>
    <ligand>
        <name>substrate</name>
    </ligand>
</feature>
<evidence type="ECO:0000256" key="4">
    <source>
        <dbReference type="ARBA" id="ARBA00022475"/>
    </source>
</evidence>
<feature type="transmembrane region" description="Helical" evidence="11">
    <location>
        <begin position="20"/>
        <end position="37"/>
    </location>
</feature>
<evidence type="ECO:0000256" key="7">
    <source>
        <dbReference type="ARBA" id="ARBA00023136"/>
    </source>
</evidence>
<evidence type="ECO:0000313" key="14">
    <source>
        <dbReference type="Proteomes" id="UP000184447"/>
    </source>
</evidence>
<feature type="binding site" evidence="10">
    <location>
        <position position="305"/>
    </location>
    <ligand>
        <name>Mn(2+)</name>
        <dbReference type="ChEBI" id="CHEBI:29035"/>
    </ligand>
</feature>
<keyword evidence="9" id="KW-0464">Manganese</keyword>
<sequence>METKINIHGALPLKENKYTLLYLFFISNILKCIYFQFTTGLNNLPLVSRSNFNMLLGTLSSLFFIFFLIILIPKININKKIIVFSFLISVLLLVDTNFFRYYRKLISIPVFSSFDFNLVTSVNNSILGLFKFTDIIYLIDLPFLFYISKEFNKTHLYRKRIKYSFQYSFIFLCISFFLFQTSYHISNIQKHTDNSRYVTRKMGLLYAHYYDIKYYFEDKTNNTIVSKSDLSLLNNYYETKNYNSQNKYYGIAKKKNLIVVQVEALQEFIIGKTINGKEITPNINKLLKESIYFNNLYYQIEDGSTSDAEFLCNTSLYPLKEGSVYYRYAENNYPSLAKLVNENGYNSYVCHGFSSIFWNRRQMYETLEFDKFIDSSYYNMDDLMGWDNTALSDISFFKQTFDKFDTSKPFYSFLITLTTHYPFEGFEEYGFNVGAYEGTFIGDYIKAAHYADQSIGVLINELKNRDLYETSVLAIYGDHFAVPLNKKTDLLNYLNLEYSDTEWIKLQKVPLILHYSGLNEGSVNNTTGGQIDIMPTMINLLGLDSKYSLGKDLLNCTYGYAVLRNGSIVTDDYYYFSDKKIVYNIESEKELNISNYKNIIDKYQQELKISDIIISKNLLDRLN</sequence>
<evidence type="ECO:0000256" key="11">
    <source>
        <dbReference type="SAM" id="Phobius"/>
    </source>
</evidence>
<evidence type="ECO:0000313" key="13">
    <source>
        <dbReference type="EMBL" id="SHH13477.1"/>
    </source>
</evidence>
<evidence type="ECO:0000256" key="5">
    <source>
        <dbReference type="ARBA" id="ARBA00022692"/>
    </source>
</evidence>
<evidence type="ECO:0000256" key="6">
    <source>
        <dbReference type="ARBA" id="ARBA00022989"/>
    </source>
</evidence>
<comment type="pathway">
    <text evidence="2">Cell wall biogenesis; lipoteichoic acid biosynthesis.</text>
</comment>
<dbReference type="STRING" id="1121316.SAMN02745207_00098"/>
<keyword evidence="14" id="KW-1185">Reference proteome</keyword>
<keyword evidence="4" id="KW-1003">Cell membrane</keyword>
<dbReference type="InterPro" id="IPR012160">
    <property type="entry name" value="LtaS-like"/>
</dbReference>
<dbReference type="Gene3D" id="3.40.720.10">
    <property type="entry name" value="Alkaline Phosphatase, subunit A"/>
    <property type="match status" value="1"/>
</dbReference>
<dbReference type="Proteomes" id="UP000184447">
    <property type="component" value="Unassembled WGS sequence"/>
</dbReference>
<feature type="active site" evidence="8">
    <location>
        <position position="305"/>
    </location>
</feature>
<feature type="transmembrane region" description="Helical" evidence="11">
    <location>
        <begin position="52"/>
        <end position="72"/>
    </location>
</feature>
<dbReference type="InterPro" id="IPR050448">
    <property type="entry name" value="OpgB/LTA_synthase_biosynth"/>
</dbReference>
<reference evidence="13 14" key="1">
    <citation type="submission" date="2016-11" db="EMBL/GenBank/DDBJ databases">
        <authorList>
            <person name="Jaros S."/>
            <person name="Januszkiewicz K."/>
            <person name="Wedrychowicz H."/>
        </authorList>
    </citation>
    <scope>NUCLEOTIDE SEQUENCE [LARGE SCALE GENOMIC DNA]</scope>
    <source>
        <strain evidence="13 14">DSM 8605</strain>
    </source>
</reference>
<gene>
    <name evidence="13" type="ORF">SAMN02745207_00098</name>
</gene>
<feature type="binding site" evidence="10">
    <location>
        <position position="478"/>
    </location>
    <ligand>
        <name>Mn(2+)</name>
        <dbReference type="ChEBI" id="CHEBI:29035"/>
    </ligand>
</feature>
<comment type="similarity">
    <text evidence="3">Belongs to the LTA synthase family.</text>
</comment>
<dbReference type="CDD" id="cd16015">
    <property type="entry name" value="LTA_synthase"/>
    <property type="match status" value="1"/>
</dbReference>
<evidence type="ECO:0000256" key="2">
    <source>
        <dbReference type="ARBA" id="ARBA00004936"/>
    </source>
</evidence>
<dbReference type="OrthoDB" id="5901192at2"/>
<feature type="transmembrane region" description="Helical" evidence="11">
    <location>
        <begin position="81"/>
        <end position="102"/>
    </location>
</feature>
<feature type="transmembrane region" description="Helical" evidence="11">
    <location>
        <begin position="122"/>
        <end position="147"/>
    </location>
</feature>
<name>A0A1M5QHA1_9CLOT</name>
<keyword evidence="6 11" id="KW-1133">Transmembrane helix</keyword>
<keyword evidence="7 11" id="KW-0472">Membrane</keyword>
<feature type="transmembrane region" description="Helical" evidence="11">
    <location>
        <begin position="167"/>
        <end position="185"/>
    </location>
</feature>
<evidence type="ECO:0000256" key="10">
    <source>
        <dbReference type="PIRSR" id="PIRSR005091-3"/>
    </source>
</evidence>
<dbReference type="RefSeq" id="WP_073335881.1">
    <property type="nucleotide sequence ID" value="NZ_FQXM01000002.1"/>
</dbReference>
<evidence type="ECO:0000256" key="8">
    <source>
        <dbReference type="PIRSR" id="PIRSR005091-1"/>
    </source>
</evidence>
<feature type="binding site" evidence="10">
    <location>
        <position position="479"/>
    </location>
    <ligand>
        <name>Mn(2+)</name>
        <dbReference type="ChEBI" id="CHEBI:29035"/>
    </ligand>
</feature>